<dbReference type="EnsemblMetazoa" id="ISCW002987-RA">
    <property type="protein sequence ID" value="ISCW002987-PA"/>
    <property type="gene ID" value="ISCW002987"/>
</dbReference>
<dbReference type="EMBL" id="DS685410">
    <property type="protein sequence ID" value="EEC04386.1"/>
    <property type="molecule type" value="Genomic_DNA"/>
</dbReference>
<evidence type="ECO:0000313" key="6">
    <source>
        <dbReference type="Proteomes" id="UP000001555"/>
    </source>
</evidence>
<dbReference type="InParanoid" id="B7PCR4"/>
<organism>
    <name type="scientific">Ixodes scapularis</name>
    <name type="common">Black-legged tick</name>
    <name type="synonym">Deer tick</name>
    <dbReference type="NCBI Taxonomy" id="6945"/>
    <lineage>
        <taxon>Eukaryota</taxon>
        <taxon>Metazoa</taxon>
        <taxon>Ecdysozoa</taxon>
        <taxon>Arthropoda</taxon>
        <taxon>Chelicerata</taxon>
        <taxon>Arachnida</taxon>
        <taxon>Acari</taxon>
        <taxon>Parasitiformes</taxon>
        <taxon>Ixodida</taxon>
        <taxon>Ixodoidea</taxon>
        <taxon>Ixodidae</taxon>
        <taxon>Ixodinae</taxon>
        <taxon>Ixodes</taxon>
    </lineage>
</organism>
<protein>
    <recommendedName>
        <fullName evidence="3">AB hydrolase-1 domain-containing protein</fullName>
    </recommendedName>
</protein>
<dbReference type="HOGENOM" id="CLU_2419315_0_0_1"/>
<dbReference type="SUPFAM" id="SSF53474">
    <property type="entry name" value="alpha/beta-Hydrolases"/>
    <property type="match status" value="1"/>
</dbReference>
<dbReference type="STRING" id="6945.B7PCR4"/>
<evidence type="ECO:0000313" key="4">
    <source>
        <dbReference type="EMBL" id="EEC04386.1"/>
    </source>
</evidence>
<reference evidence="5" key="2">
    <citation type="submission" date="2020-05" db="UniProtKB">
        <authorList>
            <consortium name="EnsemblMetazoa"/>
        </authorList>
    </citation>
    <scope>IDENTIFICATION</scope>
    <source>
        <strain evidence="5">wikel</strain>
    </source>
</reference>
<proteinExistence type="predicted"/>
<dbReference type="Proteomes" id="UP000001555">
    <property type="component" value="Unassembled WGS sequence"/>
</dbReference>
<dbReference type="InterPro" id="IPR029058">
    <property type="entry name" value="AB_hydrolase_fold"/>
</dbReference>
<evidence type="ECO:0000313" key="5">
    <source>
        <dbReference type="EnsemblMetazoa" id="ISCW002987-PA"/>
    </source>
</evidence>
<feature type="non-terminal residue" evidence="4">
    <location>
        <position position="1"/>
    </location>
</feature>
<feature type="domain" description="AB hydrolase-1" evidence="3">
    <location>
        <begin position="6"/>
        <end position="87"/>
    </location>
</feature>
<keyword evidence="2" id="KW-0443">Lipid metabolism</keyword>
<evidence type="ECO:0000256" key="1">
    <source>
        <dbReference type="ARBA" id="ARBA00022963"/>
    </source>
</evidence>
<dbReference type="EMBL" id="ABJB010424736">
    <property type="status" value="NOT_ANNOTATED_CDS"/>
    <property type="molecule type" value="Genomic_DNA"/>
</dbReference>
<dbReference type="Pfam" id="PF00561">
    <property type="entry name" value="Abhydrolase_1"/>
    <property type="match status" value="1"/>
</dbReference>
<dbReference type="PaxDb" id="6945-B7PCR4"/>
<evidence type="ECO:0000259" key="3">
    <source>
        <dbReference type="Pfam" id="PF00561"/>
    </source>
</evidence>
<evidence type="ECO:0000256" key="2">
    <source>
        <dbReference type="ARBA" id="ARBA00023098"/>
    </source>
</evidence>
<dbReference type="VEuPathDB" id="VectorBase:ISCI002987"/>
<dbReference type="VEuPathDB" id="VectorBase:ISCW002987"/>
<accession>B7PCR4</accession>
<dbReference type="Gene3D" id="3.40.50.1820">
    <property type="entry name" value="alpha/beta hydrolase"/>
    <property type="match status" value="1"/>
</dbReference>
<dbReference type="GO" id="GO:0016042">
    <property type="term" value="P:lipid catabolic process"/>
    <property type="evidence" value="ECO:0007669"/>
    <property type="project" value="UniProtKB-KW"/>
</dbReference>
<sequence>SLGFILADAGYDVWLGNFRGTIYSSHKTLTRNDRQFWEFIANELAAEDLPATIDTVLKKTGKTKIQYIGWSQGAMAMFALLSEKPEYNAKVT</sequence>
<dbReference type="AlphaFoldDB" id="B7PCR4"/>
<keyword evidence="1" id="KW-0442">Lipid degradation</keyword>
<dbReference type="InterPro" id="IPR000073">
    <property type="entry name" value="AB_hydrolase_1"/>
</dbReference>
<name>B7PCR4_IXOSC</name>
<reference evidence="4 6" key="1">
    <citation type="submission" date="2008-03" db="EMBL/GenBank/DDBJ databases">
        <title>Annotation of Ixodes scapularis.</title>
        <authorList>
            <consortium name="Ixodes scapularis Genome Project Consortium"/>
            <person name="Caler E."/>
            <person name="Hannick L.I."/>
            <person name="Bidwell S."/>
            <person name="Joardar V."/>
            <person name="Thiagarajan M."/>
            <person name="Amedeo P."/>
            <person name="Galinsky K.J."/>
            <person name="Schobel S."/>
            <person name="Inman J."/>
            <person name="Hostetler J."/>
            <person name="Miller J."/>
            <person name="Hammond M."/>
            <person name="Megy K."/>
            <person name="Lawson D."/>
            <person name="Kodira C."/>
            <person name="Sutton G."/>
            <person name="Meyer J."/>
            <person name="Hill C.A."/>
            <person name="Birren B."/>
            <person name="Nene V."/>
            <person name="Collins F."/>
            <person name="Alarcon-Chaidez F."/>
            <person name="Wikel S."/>
            <person name="Strausberg R."/>
        </authorList>
    </citation>
    <scope>NUCLEOTIDE SEQUENCE [LARGE SCALE GENOMIC DNA]</scope>
    <source>
        <strain evidence="6">Wikel</strain>
        <strain evidence="4">Wikel colony</strain>
    </source>
</reference>
<dbReference type="PANTHER" id="PTHR11005">
    <property type="entry name" value="LYSOSOMAL ACID LIPASE-RELATED"/>
    <property type="match status" value="1"/>
</dbReference>
<gene>
    <name evidence="4" type="ORF">IscW_ISCW002987</name>
</gene>
<keyword evidence="6" id="KW-1185">Reference proteome</keyword>